<dbReference type="InterPro" id="IPR011043">
    <property type="entry name" value="Gal_Oxase/kelch_b-propeller"/>
</dbReference>
<protein>
    <submittedName>
        <fullName evidence="2">F-box protein</fullName>
    </submittedName>
</protein>
<sequence>MFLPLDKEEYEFYDPSLGKTHFCKFPELRSPHMRYSRDGWLLMHDSFGNNNTFFFNPFTHERIQVAWPHLYLSDAVAFSCAPTSSSCVIFSVWDITNTLITIGTYRPAIRERTTSFFPNKLPLGQRGFEHVVFSNGVFYCLTKSGCLGMFDLSKSSWNLLPRRLPKRLEASLCFMTEYEGDIYLVYSHGHQKPTYLRLDLKNRKWTEKIRFPGLTFYLGFQSAVTTNRDLVDIPKGESKLFV</sequence>
<keyword evidence="3" id="KW-1185">Reference proteome</keyword>
<evidence type="ECO:0000313" key="2">
    <source>
        <dbReference type="EMBL" id="KAL1223036.1"/>
    </source>
</evidence>
<dbReference type="PANTHER" id="PTHR33127:SF62">
    <property type="entry name" value="BNAA09G35900D PROTEIN"/>
    <property type="match status" value="1"/>
</dbReference>
<reference evidence="2 3" key="1">
    <citation type="submission" date="2024-04" db="EMBL/GenBank/DDBJ databases">
        <title>Genome assembly C_amara_ONT_v2.</title>
        <authorList>
            <person name="Yant L."/>
            <person name="Moore C."/>
            <person name="Slenker M."/>
        </authorList>
    </citation>
    <scope>NUCLEOTIDE SEQUENCE [LARGE SCALE GENOMIC DNA]</scope>
    <source>
        <tissue evidence="2">Leaf</tissue>
    </source>
</reference>
<accession>A0ABD1C1B9</accession>
<dbReference type="PANTHER" id="PTHR33127">
    <property type="entry name" value="TRANSMEMBRANE PROTEIN"/>
    <property type="match status" value="1"/>
</dbReference>
<dbReference type="AlphaFoldDB" id="A0ABD1C1B9"/>
<name>A0ABD1C1B9_CARAN</name>
<feature type="domain" description="KIB1-4 beta-propeller" evidence="1">
    <location>
        <begin position="12"/>
        <end position="226"/>
    </location>
</feature>
<dbReference type="InterPro" id="IPR005174">
    <property type="entry name" value="KIB1-4_b-propeller"/>
</dbReference>
<gene>
    <name evidence="2" type="ORF">V5N11_024522</name>
</gene>
<dbReference type="SUPFAM" id="SSF50965">
    <property type="entry name" value="Galactose oxidase, central domain"/>
    <property type="match status" value="1"/>
</dbReference>
<dbReference type="Proteomes" id="UP001558713">
    <property type="component" value="Unassembled WGS sequence"/>
</dbReference>
<proteinExistence type="predicted"/>
<evidence type="ECO:0000259" key="1">
    <source>
        <dbReference type="Pfam" id="PF03478"/>
    </source>
</evidence>
<comment type="caution">
    <text evidence="2">The sequence shown here is derived from an EMBL/GenBank/DDBJ whole genome shotgun (WGS) entry which is preliminary data.</text>
</comment>
<dbReference type="EMBL" id="JBANAX010000085">
    <property type="protein sequence ID" value="KAL1223036.1"/>
    <property type="molecule type" value="Genomic_DNA"/>
</dbReference>
<dbReference type="Pfam" id="PF03478">
    <property type="entry name" value="Beta-prop_KIB1-4"/>
    <property type="match status" value="1"/>
</dbReference>
<evidence type="ECO:0000313" key="3">
    <source>
        <dbReference type="Proteomes" id="UP001558713"/>
    </source>
</evidence>
<organism evidence="2 3">
    <name type="scientific">Cardamine amara subsp. amara</name>
    <dbReference type="NCBI Taxonomy" id="228776"/>
    <lineage>
        <taxon>Eukaryota</taxon>
        <taxon>Viridiplantae</taxon>
        <taxon>Streptophyta</taxon>
        <taxon>Embryophyta</taxon>
        <taxon>Tracheophyta</taxon>
        <taxon>Spermatophyta</taxon>
        <taxon>Magnoliopsida</taxon>
        <taxon>eudicotyledons</taxon>
        <taxon>Gunneridae</taxon>
        <taxon>Pentapetalae</taxon>
        <taxon>rosids</taxon>
        <taxon>malvids</taxon>
        <taxon>Brassicales</taxon>
        <taxon>Brassicaceae</taxon>
        <taxon>Cardamineae</taxon>
        <taxon>Cardamine</taxon>
    </lineage>
</organism>